<comment type="caution">
    <text evidence="2">The sequence shown here is derived from an EMBL/GenBank/DDBJ whole genome shotgun (WGS) entry which is preliminary data.</text>
</comment>
<sequence length="87" mass="9615">MSESIHSRYASLLIENENLINQVAELTTRAEQANQIAETPVDSKYDKVHRPDLLRIVLLARKATGAIEVFNNASRRAINAGDGEAKP</sequence>
<dbReference type="Proteomes" id="UP000245702">
    <property type="component" value="Unassembled WGS sequence"/>
</dbReference>
<evidence type="ECO:0000256" key="1">
    <source>
        <dbReference type="SAM" id="Coils"/>
    </source>
</evidence>
<keyword evidence="1" id="KW-0175">Coiled coil</keyword>
<protein>
    <recommendedName>
        <fullName evidence="4">FlgN protein</fullName>
    </recommendedName>
</protein>
<evidence type="ECO:0000313" key="3">
    <source>
        <dbReference type="Proteomes" id="UP000245702"/>
    </source>
</evidence>
<gene>
    <name evidence="2" type="ORF">SSPH_01117</name>
</gene>
<feature type="coiled-coil region" evidence="1">
    <location>
        <begin position="9"/>
        <end position="36"/>
    </location>
</feature>
<evidence type="ECO:0000313" key="2">
    <source>
        <dbReference type="EMBL" id="CVK18479.1"/>
    </source>
</evidence>
<proteinExistence type="predicted"/>
<dbReference type="RefSeq" id="WP_075756401.1">
    <property type="nucleotide sequence ID" value="NZ_CP146991.1"/>
</dbReference>
<name>A0ABP2C1Y2_9FIRM</name>
<evidence type="ECO:0008006" key="4">
    <source>
        <dbReference type="Google" id="ProtNLM"/>
    </source>
</evidence>
<accession>A0ABP2C1Y2</accession>
<reference evidence="2 3" key="1">
    <citation type="submission" date="2016-01" db="EMBL/GenBank/DDBJ databases">
        <authorList>
            <person name="Brown R."/>
        </authorList>
    </citation>
    <scope>NUCLEOTIDE SEQUENCE [LARGE SCALE GENOMIC DNA]</scope>
    <source>
        <strain evidence="2">Sporomusa sphaeroides DSM 2875</strain>
    </source>
</reference>
<organism evidence="2 3">
    <name type="scientific">Sporomusa sphaeroides DSM 2875</name>
    <dbReference type="NCBI Taxonomy" id="1337886"/>
    <lineage>
        <taxon>Bacteria</taxon>
        <taxon>Bacillati</taxon>
        <taxon>Bacillota</taxon>
        <taxon>Negativicutes</taxon>
        <taxon>Selenomonadales</taxon>
        <taxon>Sporomusaceae</taxon>
        <taxon>Sporomusa</taxon>
    </lineage>
</organism>
<keyword evidence="3" id="KW-1185">Reference proteome</keyword>
<dbReference type="EMBL" id="FCOW01000004">
    <property type="protein sequence ID" value="CVK18479.1"/>
    <property type="molecule type" value="Genomic_DNA"/>
</dbReference>